<dbReference type="InterPro" id="IPR013491">
    <property type="entry name" value="Tape_meas_N"/>
</dbReference>
<dbReference type="AlphaFoldDB" id="A0A3N2C0V6"/>
<proteinExistence type="predicted"/>
<evidence type="ECO:0000313" key="4">
    <source>
        <dbReference type="Proteomes" id="UP000266915"/>
    </source>
</evidence>
<dbReference type="Pfam" id="PF20155">
    <property type="entry name" value="TMP_3"/>
    <property type="match status" value="1"/>
</dbReference>
<feature type="transmembrane region" description="Helical" evidence="1">
    <location>
        <begin position="413"/>
        <end position="435"/>
    </location>
</feature>
<accession>A0A3N2C0V6</accession>
<dbReference type="EMBL" id="RKHL01000001">
    <property type="protein sequence ID" value="ROR81132.1"/>
    <property type="molecule type" value="Genomic_DNA"/>
</dbReference>
<gene>
    <name evidence="3" type="ORF">EDD42_1184</name>
</gene>
<keyword evidence="4" id="KW-1185">Reference proteome</keyword>
<evidence type="ECO:0000256" key="1">
    <source>
        <dbReference type="SAM" id="Phobius"/>
    </source>
</evidence>
<feature type="transmembrane region" description="Helical" evidence="1">
    <location>
        <begin position="501"/>
        <end position="526"/>
    </location>
</feature>
<reference evidence="3 4" key="1">
    <citation type="submission" date="2018-11" db="EMBL/GenBank/DDBJ databases">
        <title>Sequencing the genomes of 1000 actinobacteria strains.</title>
        <authorList>
            <person name="Klenk H.-P."/>
        </authorList>
    </citation>
    <scope>NUCLEOTIDE SEQUENCE [LARGE SCALE GENOMIC DNA]</scope>
    <source>
        <strain evidence="3 4">DSM 14012</strain>
    </source>
</reference>
<dbReference type="RefSeq" id="WP_143736299.1">
    <property type="nucleotide sequence ID" value="NZ_FXAP01000001.1"/>
</dbReference>
<organism evidence="3 4">
    <name type="scientific">Plantibacter flavus</name>
    <dbReference type="NCBI Taxonomy" id="150123"/>
    <lineage>
        <taxon>Bacteria</taxon>
        <taxon>Bacillati</taxon>
        <taxon>Actinomycetota</taxon>
        <taxon>Actinomycetes</taxon>
        <taxon>Micrococcales</taxon>
        <taxon>Microbacteriaceae</taxon>
        <taxon>Plantibacter</taxon>
    </lineage>
</organism>
<evidence type="ECO:0000313" key="3">
    <source>
        <dbReference type="EMBL" id="ROR81132.1"/>
    </source>
</evidence>
<comment type="caution">
    <text evidence="3">The sequence shown here is derived from an EMBL/GenBank/DDBJ whole genome shotgun (WGS) entry which is preliminary data.</text>
</comment>
<feature type="transmembrane region" description="Helical" evidence="1">
    <location>
        <begin position="470"/>
        <end position="489"/>
    </location>
</feature>
<sequence>MATEIADAYIALYTRMPGVSRDIGRSLGASDVQGAVNEAGQRSGNSFTAGLGKIVKGGAIALGVAAAAGLGVALAKGFSRLEAIDTAEKKLTGLGQTTENITQIMDNAKASVKGTAFGLGDAATAAASLVAANIKPGEQLQGVLKSVANSASAAGVGIGDMGSIYAKVASLGKAQNDVLQQVADRGIPIYQALAQNLGVTTEEVFNMASAGKIGFAEFEAAMTSASGTVAEEMGKTIPGATMNFFAALGRIGANLMSGVYPMIAPLITAATGALGPIEDLATKVGEKLTGFLGPALQWITDRFNAGFDLTPFIDLMTALSPLGVALKALEPSVKVIGEAFSDIGAVLGGVLMTVIKTLVPLIIQLAEVFVGVLAAVLPQIVPVFEQLATVFGTILAAVAPLIAQLITALLPAFNLLGPLIGMLVPIFSTLISALMPIVEMIFPLLSTLVAALAPVFMQLVGAITPLLTPILALLTPLLDLIGVILPPLIELLSFLINAGVMGLQIALGFLIPMITSVVSAISGILVPVIQMISDTLGGLITFITGVFTGNWEQAWDGIVQIFAGIWNGMVGIVKGVVNGVIDLINGVIAGINNVAQGIKDASGGTIDLTVGELPKLAKGGIIAARPGGMPAVIGEGRYDEAVIPLSPQILGQIGGGSGSVTQNNVFEQRTEDPQILFRQAGRLLEDAMQGA</sequence>
<name>A0A3N2C0V6_9MICO</name>
<feature type="transmembrane region" description="Helical" evidence="1">
    <location>
        <begin position="361"/>
        <end position="381"/>
    </location>
</feature>
<protein>
    <submittedName>
        <fullName evidence="3">Tape measure domain-containing protein</fullName>
    </submittedName>
</protein>
<feature type="domain" description="Tape measure protein N-terminal" evidence="2">
    <location>
        <begin position="78"/>
        <end position="254"/>
    </location>
</feature>
<dbReference type="Proteomes" id="UP000266915">
    <property type="component" value="Unassembled WGS sequence"/>
</dbReference>
<evidence type="ECO:0000259" key="2">
    <source>
        <dbReference type="Pfam" id="PF20155"/>
    </source>
</evidence>
<keyword evidence="1" id="KW-0472">Membrane</keyword>
<feature type="transmembrane region" description="Helical" evidence="1">
    <location>
        <begin position="387"/>
        <end position="406"/>
    </location>
</feature>
<feature type="transmembrane region" description="Helical" evidence="1">
    <location>
        <begin position="441"/>
        <end position="463"/>
    </location>
</feature>
<keyword evidence="1" id="KW-1133">Transmembrane helix</keyword>
<keyword evidence="1" id="KW-0812">Transmembrane</keyword>
<dbReference type="NCBIfam" id="TIGR02675">
    <property type="entry name" value="tape_meas_nterm"/>
    <property type="match status" value="1"/>
</dbReference>